<evidence type="ECO:0000256" key="1">
    <source>
        <dbReference type="SAM" id="MobiDB-lite"/>
    </source>
</evidence>
<organism evidence="2 3">
    <name type="scientific">Cucumis sativus</name>
    <name type="common">Cucumber</name>
    <dbReference type="NCBI Taxonomy" id="3659"/>
    <lineage>
        <taxon>Eukaryota</taxon>
        <taxon>Viridiplantae</taxon>
        <taxon>Streptophyta</taxon>
        <taxon>Embryophyta</taxon>
        <taxon>Tracheophyta</taxon>
        <taxon>Spermatophyta</taxon>
        <taxon>Magnoliopsida</taxon>
        <taxon>eudicotyledons</taxon>
        <taxon>Gunneridae</taxon>
        <taxon>Pentapetalae</taxon>
        <taxon>rosids</taxon>
        <taxon>fabids</taxon>
        <taxon>Cucurbitales</taxon>
        <taxon>Cucurbitaceae</taxon>
        <taxon>Benincaseae</taxon>
        <taxon>Cucumis</taxon>
    </lineage>
</organism>
<keyword evidence="3" id="KW-1185">Reference proteome</keyword>
<accession>A0A0A0K3J2</accession>
<reference evidence="2 3" key="2">
    <citation type="journal article" date="2009" name="PLoS ONE">
        <title>An integrated genetic and cytogenetic map of the cucumber genome.</title>
        <authorList>
            <person name="Ren Y."/>
            <person name="Zhang Z."/>
            <person name="Liu J."/>
            <person name="Staub J.E."/>
            <person name="Han Y."/>
            <person name="Cheng Z."/>
            <person name="Li X."/>
            <person name="Lu J."/>
            <person name="Miao H."/>
            <person name="Kang H."/>
            <person name="Xie B."/>
            <person name="Gu X."/>
            <person name="Wang X."/>
            <person name="Du Y."/>
            <person name="Jin W."/>
            <person name="Huang S."/>
        </authorList>
    </citation>
    <scope>NUCLEOTIDE SEQUENCE [LARGE SCALE GENOMIC DNA]</scope>
    <source>
        <strain evidence="3">cv. 9930</strain>
    </source>
</reference>
<reference evidence="2 3" key="4">
    <citation type="journal article" date="2011" name="BMC Genomics">
        <title>RNA-Seq improves annotation of protein-coding genes in the cucumber genome.</title>
        <authorList>
            <person name="Li Z."/>
            <person name="Zhang Z."/>
            <person name="Yan P."/>
            <person name="Huang S."/>
            <person name="Fei Z."/>
            <person name="Lin K."/>
        </authorList>
    </citation>
    <scope>NUCLEOTIDE SEQUENCE [LARGE SCALE GENOMIC DNA]</scope>
    <source>
        <strain evidence="3">cv. 9930</strain>
    </source>
</reference>
<reference evidence="2 3" key="1">
    <citation type="journal article" date="2009" name="Nat. Genet.">
        <title>The genome of the cucumber, Cucumis sativus L.</title>
        <authorList>
            <person name="Huang S."/>
            <person name="Li R."/>
            <person name="Zhang Z."/>
            <person name="Li L."/>
            <person name="Gu X."/>
            <person name="Fan W."/>
            <person name="Lucas W.J."/>
            <person name="Wang X."/>
            <person name="Xie B."/>
            <person name="Ni P."/>
            <person name="Ren Y."/>
            <person name="Zhu H."/>
            <person name="Li J."/>
            <person name="Lin K."/>
            <person name="Jin W."/>
            <person name="Fei Z."/>
            <person name="Li G."/>
            <person name="Staub J."/>
            <person name="Kilian A."/>
            <person name="van der Vossen E.A."/>
            <person name="Wu Y."/>
            <person name="Guo J."/>
            <person name="He J."/>
            <person name="Jia Z."/>
            <person name="Ren Y."/>
            <person name="Tian G."/>
            <person name="Lu Y."/>
            <person name="Ruan J."/>
            <person name="Qian W."/>
            <person name="Wang M."/>
            <person name="Huang Q."/>
            <person name="Li B."/>
            <person name="Xuan Z."/>
            <person name="Cao J."/>
            <person name="Asan"/>
            <person name="Wu Z."/>
            <person name="Zhang J."/>
            <person name="Cai Q."/>
            <person name="Bai Y."/>
            <person name="Zhao B."/>
            <person name="Han Y."/>
            <person name="Li Y."/>
            <person name="Li X."/>
            <person name="Wang S."/>
            <person name="Shi Q."/>
            <person name="Liu S."/>
            <person name="Cho W.K."/>
            <person name="Kim J.Y."/>
            <person name="Xu Y."/>
            <person name="Heller-Uszynska K."/>
            <person name="Miao H."/>
            <person name="Cheng Z."/>
            <person name="Zhang S."/>
            <person name="Wu J."/>
            <person name="Yang Y."/>
            <person name="Kang H."/>
            <person name="Li M."/>
            <person name="Liang H."/>
            <person name="Ren X."/>
            <person name="Shi Z."/>
            <person name="Wen M."/>
            <person name="Jian M."/>
            <person name="Yang H."/>
            <person name="Zhang G."/>
            <person name="Yang Z."/>
            <person name="Chen R."/>
            <person name="Liu S."/>
            <person name="Li J."/>
            <person name="Ma L."/>
            <person name="Liu H."/>
            <person name="Zhou Y."/>
            <person name="Zhao J."/>
            <person name="Fang X."/>
            <person name="Li G."/>
            <person name="Fang L."/>
            <person name="Li Y."/>
            <person name="Liu D."/>
            <person name="Zheng H."/>
            <person name="Zhang Y."/>
            <person name="Qin N."/>
            <person name="Li Z."/>
            <person name="Yang G."/>
            <person name="Yang S."/>
            <person name="Bolund L."/>
            <person name="Kristiansen K."/>
            <person name="Zheng H."/>
            <person name="Li S."/>
            <person name="Zhang X."/>
            <person name="Yang H."/>
            <person name="Wang J."/>
            <person name="Sun R."/>
            <person name="Zhang B."/>
            <person name="Jiang S."/>
            <person name="Wang J."/>
            <person name="Du Y."/>
            <person name="Li S."/>
        </authorList>
    </citation>
    <scope>NUCLEOTIDE SEQUENCE [LARGE SCALE GENOMIC DNA]</scope>
    <source>
        <strain evidence="3">cv. 9930</strain>
    </source>
</reference>
<dbReference type="AlphaFoldDB" id="A0A0A0K3J2"/>
<feature type="compositionally biased region" description="Polar residues" evidence="1">
    <location>
        <begin position="22"/>
        <end position="37"/>
    </location>
</feature>
<evidence type="ECO:0000313" key="2">
    <source>
        <dbReference type="EMBL" id="KGN44275.1"/>
    </source>
</evidence>
<reference evidence="2 3" key="3">
    <citation type="journal article" date="2010" name="BMC Genomics">
        <title>Transcriptome sequencing and comparative analysis of cucumber flowers with different sex types.</title>
        <authorList>
            <person name="Guo S."/>
            <person name="Zheng Y."/>
            <person name="Joung J.G."/>
            <person name="Liu S."/>
            <person name="Zhang Z."/>
            <person name="Crasta O.R."/>
            <person name="Sobral B.W."/>
            <person name="Xu Y."/>
            <person name="Huang S."/>
            <person name="Fei Z."/>
        </authorList>
    </citation>
    <scope>NUCLEOTIDE SEQUENCE [LARGE SCALE GENOMIC DNA]</scope>
    <source>
        <strain evidence="3">cv. 9930</strain>
    </source>
</reference>
<dbReference type="Proteomes" id="UP000029981">
    <property type="component" value="Chromosome 7"/>
</dbReference>
<feature type="region of interest" description="Disordered" evidence="1">
    <location>
        <begin position="22"/>
        <end position="59"/>
    </location>
</feature>
<sequence length="59" mass="6829">MYGEVAEAENAKKWRFFRLNSDSYNRRQSAQVDTNSRGHPLPSPTLNCQRHQQQSQPAP</sequence>
<feature type="compositionally biased region" description="Polar residues" evidence="1">
    <location>
        <begin position="44"/>
        <end position="59"/>
    </location>
</feature>
<protein>
    <submittedName>
        <fullName evidence="2">Uncharacterized protein</fullName>
    </submittedName>
</protein>
<name>A0A0A0K3J2_CUCSA</name>
<proteinExistence type="predicted"/>
<gene>
    <name evidence="2" type="ORF">Csa_7G237900</name>
</gene>
<dbReference type="EMBL" id="CM002928">
    <property type="protein sequence ID" value="KGN44275.1"/>
    <property type="molecule type" value="Genomic_DNA"/>
</dbReference>
<dbReference type="Gramene" id="KGN44275">
    <property type="protein sequence ID" value="KGN44275"/>
    <property type="gene ID" value="Csa_7G237900"/>
</dbReference>
<evidence type="ECO:0000313" key="3">
    <source>
        <dbReference type="Proteomes" id="UP000029981"/>
    </source>
</evidence>